<dbReference type="InterPro" id="IPR014543">
    <property type="entry name" value="UCP028291"/>
</dbReference>
<dbReference type="RefSeq" id="WP_305962517.1">
    <property type="nucleotide sequence ID" value="NZ_JAVAMQ010000004.1"/>
</dbReference>
<evidence type="ECO:0000313" key="1">
    <source>
        <dbReference type="EMBL" id="MDP5306670.1"/>
    </source>
</evidence>
<proteinExistence type="predicted"/>
<protein>
    <submittedName>
        <fullName evidence="1">DUF2218 domain-containing protein</fullName>
    </submittedName>
</protein>
<reference evidence="1 2" key="1">
    <citation type="submission" date="2023-08" db="EMBL/GenBank/DDBJ databases">
        <authorList>
            <person name="Park J.-S."/>
        </authorList>
    </citation>
    <scope>NUCLEOTIDE SEQUENCE [LARGE SCALE GENOMIC DNA]</scope>
    <source>
        <strain evidence="1 2">2205BS29-5</strain>
    </source>
</reference>
<name>A0ABT9JA31_9RHOB</name>
<gene>
    <name evidence="1" type="ORF">Q5Y72_06160</name>
</gene>
<dbReference type="Pfam" id="PF09981">
    <property type="entry name" value="DUF2218"/>
    <property type="match status" value="1"/>
</dbReference>
<comment type="caution">
    <text evidence="1">The sequence shown here is derived from an EMBL/GenBank/DDBJ whole genome shotgun (WGS) entry which is preliminary data.</text>
</comment>
<dbReference type="Proteomes" id="UP001224997">
    <property type="component" value="Unassembled WGS sequence"/>
</dbReference>
<keyword evidence="2" id="KW-1185">Reference proteome</keyword>
<dbReference type="Gene3D" id="3.30.310.50">
    <property type="entry name" value="Alpha-D-phosphohexomutase, C-terminal domain"/>
    <property type="match status" value="1"/>
</dbReference>
<dbReference type="EMBL" id="JAVAMQ010000004">
    <property type="protein sequence ID" value="MDP5306670.1"/>
    <property type="molecule type" value="Genomic_DNA"/>
</dbReference>
<sequence length="100" mass="10973">MEDQITATGRHATPHARKYMTQLCKHFAHKIPASTEGETGEICFDIGTARLQAGDDLLSVRLTGTSPEALTRMQGILDSHLQRFAFREAFAGIDWQTGAA</sequence>
<accession>A0ABT9JA31</accession>
<evidence type="ECO:0000313" key="2">
    <source>
        <dbReference type="Proteomes" id="UP001224997"/>
    </source>
</evidence>
<organism evidence="1 2">
    <name type="scientific">Paracoccus spongiarum</name>
    <dbReference type="NCBI Taxonomy" id="3064387"/>
    <lineage>
        <taxon>Bacteria</taxon>
        <taxon>Pseudomonadati</taxon>
        <taxon>Pseudomonadota</taxon>
        <taxon>Alphaproteobacteria</taxon>
        <taxon>Rhodobacterales</taxon>
        <taxon>Paracoccaceae</taxon>
        <taxon>Paracoccus</taxon>
    </lineage>
</organism>